<accession>A0A0G0MPN1</accession>
<dbReference type="STRING" id="1619100.UT34_C0001G0059"/>
<protein>
    <submittedName>
        <fullName evidence="1">Uncharacterized protein</fullName>
    </submittedName>
</protein>
<sequence>MIDIKQKLSELSLTSENAIVIGSGILNALNIRESHDIDVIVDTETYNRLKQNPQFIVSQPLGLDVLQYDIYEIVTGWNMTDINKVYSFEEIFENSTVIDGVRYNSLEFLLTVKKIWVGGKNPREKDKKDIEIIENYLKSSK</sequence>
<dbReference type="AlphaFoldDB" id="A0A0G0MPN1"/>
<evidence type="ECO:0000313" key="2">
    <source>
        <dbReference type="Proteomes" id="UP000034799"/>
    </source>
</evidence>
<dbReference type="Proteomes" id="UP000034799">
    <property type="component" value="Unassembled WGS sequence"/>
</dbReference>
<proteinExistence type="predicted"/>
<dbReference type="EMBL" id="LBWK01000001">
    <property type="protein sequence ID" value="KKR06019.1"/>
    <property type="molecule type" value="Genomic_DNA"/>
</dbReference>
<name>A0A0G0MPN1_9BACT</name>
<comment type="caution">
    <text evidence="1">The sequence shown here is derived from an EMBL/GenBank/DDBJ whole genome shotgun (WGS) entry which is preliminary data.</text>
</comment>
<organism evidence="1 2">
    <name type="scientific">candidate division WS6 bacterium GW2011_GWF2_39_15</name>
    <dbReference type="NCBI Taxonomy" id="1619100"/>
    <lineage>
        <taxon>Bacteria</taxon>
        <taxon>Candidatus Dojkabacteria</taxon>
    </lineage>
</organism>
<reference evidence="1 2" key="1">
    <citation type="journal article" date="2015" name="Nature">
        <title>rRNA introns, odd ribosomes, and small enigmatic genomes across a large radiation of phyla.</title>
        <authorList>
            <person name="Brown C.T."/>
            <person name="Hug L.A."/>
            <person name="Thomas B.C."/>
            <person name="Sharon I."/>
            <person name="Castelle C.J."/>
            <person name="Singh A."/>
            <person name="Wilkins M.J."/>
            <person name="Williams K.H."/>
            <person name="Banfield J.F."/>
        </authorList>
    </citation>
    <scope>NUCLEOTIDE SEQUENCE [LARGE SCALE GENOMIC DNA]</scope>
</reference>
<gene>
    <name evidence="1" type="ORF">UT34_C0001G0059</name>
</gene>
<evidence type="ECO:0000313" key="1">
    <source>
        <dbReference type="EMBL" id="KKR06019.1"/>
    </source>
</evidence>